<dbReference type="AlphaFoldDB" id="A0A2G6PFL6"/>
<sequence>MRMWVKGIALIAMFLGATGLIVTLYQLNAQLSQMEKIAGNTTQSKMDRRLSQIENAISKQQQDVDKLTAQWRNMDVQLNQLLKAINSLQTRQKSLAQFAPTLDGIEQKLGNTQALLEKLQQQWHGTTYYQTVDIALGELPAGQDTPKVYKIPDVVPDAAREILVYAQVATGYVDGGPHFFQVSVQPDQTHEASFTLYAVGQPQKSWTYNSDNFWLPMPENRELYIKTKKINSKPFFGEWNSQVSIIAYR</sequence>
<reference evidence="1 2" key="1">
    <citation type="submission" date="2017-10" db="EMBL/GenBank/DDBJ databases">
        <title>Novel microbial diversity and functional potential in the marine mammal oral microbiome.</title>
        <authorList>
            <person name="Dudek N.K."/>
            <person name="Sun C.L."/>
            <person name="Burstein D."/>
            <person name="Kantor R.S."/>
            <person name="Aliaga Goltsman D.S."/>
            <person name="Bik E.M."/>
            <person name="Thomas B.C."/>
            <person name="Banfield J.F."/>
            <person name="Relman D.A."/>
        </authorList>
    </citation>
    <scope>NUCLEOTIDE SEQUENCE [LARGE SCALE GENOMIC DNA]</scope>
    <source>
        <strain evidence="1">DOLJORAL78_50_517</strain>
    </source>
</reference>
<evidence type="ECO:0000313" key="2">
    <source>
        <dbReference type="Proteomes" id="UP000229278"/>
    </source>
</evidence>
<evidence type="ECO:0000313" key="1">
    <source>
        <dbReference type="EMBL" id="PIE83357.1"/>
    </source>
</evidence>
<comment type="caution">
    <text evidence="1">The sequence shown here is derived from an EMBL/GenBank/DDBJ whole genome shotgun (WGS) entry which is preliminary data.</text>
</comment>
<gene>
    <name evidence="1" type="ORF">CSA09_02495</name>
</gene>
<protein>
    <submittedName>
        <fullName evidence="1">Uncharacterized protein</fullName>
    </submittedName>
</protein>
<proteinExistence type="predicted"/>
<dbReference type="EMBL" id="PDTV01000005">
    <property type="protein sequence ID" value="PIE83357.1"/>
    <property type="molecule type" value="Genomic_DNA"/>
</dbReference>
<organism evidence="1 2">
    <name type="scientific">Candidatus Contendibacter odensensis</name>
    <dbReference type="NCBI Taxonomy" id="1400860"/>
    <lineage>
        <taxon>Bacteria</taxon>
        <taxon>Pseudomonadati</taxon>
        <taxon>Pseudomonadota</taxon>
        <taxon>Gammaproteobacteria</taxon>
        <taxon>Candidatus Competibacteraceae</taxon>
        <taxon>Candidatus Contendibacter</taxon>
    </lineage>
</organism>
<accession>A0A2G6PFL6</accession>
<dbReference type="Proteomes" id="UP000229278">
    <property type="component" value="Unassembled WGS sequence"/>
</dbReference>
<name>A0A2G6PFL6_9GAMM</name>